<dbReference type="Proteomes" id="UP000039865">
    <property type="component" value="Unassembled WGS sequence"/>
</dbReference>
<dbReference type="OrthoDB" id="308476at2759"/>
<organism evidence="2 3">
    <name type="scientific">Stylonychia lemnae</name>
    <name type="common">Ciliate</name>
    <dbReference type="NCBI Taxonomy" id="5949"/>
    <lineage>
        <taxon>Eukaryota</taxon>
        <taxon>Sar</taxon>
        <taxon>Alveolata</taxon>
        <taxon>Ciliophora</taxon>
        <taxon>Intramacronucleata</taxon>
        <taxon>Spirotrichea</taxon>
        <taxon>Stichotrichia</taxon>
        <taxon>Sporadotrichida</taxon>
        <taxon>Oxytrichidae</taxon>
        <taxon>Stylonychinae</taxon>
        <taxon>Stylonychia</taxon>
    </lineage>
</organism>
<protein>
    <submittedName>
        <fullName evidence="2">Uncharacterized protein</fullName>
    </submittedName>
</protein>
<dbReference type="InterPro" id="IPR010736">
    <property type="entry name" value="SHIPPO-rpt"/>
</dbReference>
<accession>A0A078ADZ2</accession>
<gene>
    <name evidence="2" type="primary">Contig13293.g14184</name>
    <name evidence="2" type="ORF">STYLEM_9437</name>
</gene>
<evidence type="ECO:0000313" key="2">
    <source>
        <dbReference type="EMBL" id="CDW80439.1"/>
    </source>
</evidence>
<sequence length="280" mass="31306">MDQSSVQTPQNRTLYNTSFNAKDMNKTMIMGSSFAVINPHISYNLPGLYDNLNSTSGLEHGNLPSPAKYEQKSQFSPQNQSNSFSFGLAKENMKKIHIQVIEKLAPDGLPGPGHYVPPPTFGKLGPQYTLSPKSQLRELELFKSGYLPGPGFYQQPDLVGPELTTKLTSNIISPRTTKFPQAKDRFRVPTEQIKAPGPGQYTPKDRLSEDNRSIYRSVGRAVFGKDERKALEDKYQMHVEKPGPGTYEMPTEFGRYEPPSLLRGSRFNSSKRGSERGTNN</sequence>
<proteinExistence type="predicted"/>
<evidence type="ECO:0000313" key="3">
    <source>
        <dbReference type="Proteomes" id="UP000039865"/>
    </source>
</evidence>
<keyword evidence="3" id="KW-1185">Reference proteome</keyword>
<feature type="region of interest" description="Disordered" evidence="1">
    <location>
        <begin position="239"/>
        <end position="280"/>
    </location>
</feature>
<reference evidence="2 3" key="1">
    <citation type="submission" date="2014-06" db="EMBL/GenBank/DDBJ databases">
        <authorList>
            <person name="Swart Estienne"/>
        </authorList>
    </citation>
    <scope>NUCLEOTIDE SEQUENCE [LARGE SCALE GENOMIC DNA]</scope>
    <source>
        <strain evidence="2 3">130c</strain>
    </source>
</reference>
<dbReference type="Pfam" id="PF07004">
    <property type="entry name" value="SHIPPO-rpt"/>
    <property type="match status" value="2"/>
</dbReference>
<dbReference type="InParanoid" id="A0A078ADZ2"/>
<feature type="compositionally biased region" description="Polar residues" evidence="1">
    <location>
        <begin position="266"/>
        <end position="280"/>
    </location>
</feature>
<dbReference type="PANTHER" id="PTHR21580">
    <property type="entry name" value="SHIPPO-1-RELATED"/>
    <property type="match status" value="1"/>
</dbReference>
<dbReference type="EMBL" id="CCKQ01008970">
    <property type="protein sequence ID" value="CDW80439.1"/>
    <property type="molecule type" value="Genomic_DNA"/>
</dbReference>
<feature type="region of interest" description="Disordered" evidence="1">
    <location>
        <begin position="59"/>
        <end position="81"/>
    </location>
</feature>
<dbReference type="InterPro" id="IPR051291">
    <property type="entry name" value="CIMAP"/>
</dbReference>
<evidence type="ECO:0000256" key="1">
    <source>
        <dbReference type="SAM" id="MobiDB-lite"/>
    </source>
</evidence>
<name>A0A078ADZ2_STYLE</name>
<dbReference type="AlphaFoldDB" id="A0A078ADZ2"/>